<dbReference type="RefSeq" id="WP_309320517.1">
    <property type="nucleotide sequence ID" value="NZ_CP120678.1"/>
</dbReference>
<feature type="domain" description="Purple acid phosphatase N-terminal" evidence="3">
    <location>
        <begin position="33"/>
        <end position="124"/>
    </location>
</feature>
<feature type="domain" description="Calcineurin-like phosphoesterase" evidence="2">
    <location>
        <begin position="158"/>
        <end position="327"/>
    </location>
</feature>
<accession>A0A9Y2ESV7</accession>
<dbReference type="SUPFAM" id="SSF56300">
    <property type="entry name" value="Metallo-dependent phosphatases"/>
    <property type="match status" value="1"/>
</dbReference>
<dbReference type="PANTHER" id="PTHR45867:SF3">
    <property type="entry name" value="ACID PHOSPHATASE TYPE 7"/>
    <property type="match status" value="1"/>
</dbReference>
<dbReference type="GO" id="GO:0003993">
    <property type="term" value="F:acid phosphatase activity"/>
    <property type="evidence" value="ECO:0007669"/>
    <property type="project" value="InterPro"/>
</dbReference>
<evidence type="ECO:0000259" key="3">
    <source>
        <dbReference type="Pfam" id="PF16656"/>
    </source>
</evidence>
<dbReference type="Proteomes" id="UP001243623">
    <property type="component" value="Chromosome"/>
</dbReference>
<reference evidence="4" key="1">
    <citation type="submission" date="2023-03" db="EMBL/GenBank/DDBJ databases">
        <title>Selenobaculum gbiensis gen. nov. sp. nov., a new bacterium isolated from the gut microbiota of IBD patient.</title>
        <authorList>
            <person name="Yeo S."/>
            <person name="Park H."/>
            <person name="Huh C.S."/>
        </authorList>
    </citation>
    <scope>NUCLEOTIDE SEQUENCE</scope>
    <source>
        <strain evidence="4">ICN-92133</strain>
    </source>
</reference>
<sequence>MKKWYFVLIILCLSLGTIYAFPFLENAITAPTPKYVRQVITADSTSSRTISWQTDLTDTPQFIEYKPLNSETLIKKQAITKILATDLGDFQLHSLTLTELIPNTTYRYRVGSDDAYSDWYTLSTAAKESNFSALIFPDSQCSDYTVWGDTVTSAITAHPTTQFFINMGDLVDNGASFYQWQAWLEGAKPLLPLIPIAPIEGNHEAYSLEWEFTLPTLYLSLFDLPQNGAKDLPGQTYSFDYGDAHFVVLDSQEKELDAYQPNLTAKQIPWLTQDLATTTKKWKIVLIHRGLFSHPDTANLNDLGKAFIPIFDQYHVDVVFSAHIHSYGRTRPLYHGVPAANGTVYISTGRSGDKTWESSLAKPYEVIFDRALDQPNYLVLNVNSTTLKVTAQKQDSIIIDTFEIKK</sequence>
<dbReference type="EMBL" id="CP120678">
    <property type="protein sequence ID" value="WIW70816.1"/>
    <property type="molecule type" value="Genomic_DNA"/>
</dbReference>
<name>A0A9Y2ESV7_9FIRM</name>
<keyword evidence="1" id="KW-0732">Signal</keyword>
<dbReference type="KEGG" id="sgbi:P3F81_00340"/>
<dbReference type="InterPro" id="IPR015914">
    <property type="entry name" value="PAPs_N"/>
</dbReference>
<evidence type="ECO:0000259" key="2">
    <source>
        <dbReference type="Pfam" id="PF00149"/>
    </source>
</evidence>
<keyword evidence="5" id="KW-1185">Reference proteome</keyword>
<organism evidence="4 5">
    <name type="scientific">Selenobaculum gibii</name>
    <dbReference type="NCBI Taxonomy" id="3054208"/>
    <lineage>
        <taxon>Bacteria</taxon>
        <taxon>Bacillati</taxon>
        <taxon>Bacillota</taxon>
        <taxon>Negativicutes</taxon>
        <taxon>Selenomonadales</taxon>
        <taxon>Selenomonadaceae</taxon>
        <taxon>Selenobaculum</taxon>
    </lineage>
</organism>
<evidence type="ECO:0000313" key="5">
    <source>
        <dbReference type="Proteomes" id="UP001243623"/>
    </source>
</evidence>
<evidence type="ECO:0000256" key="1">
    <source>
        <dbReference type="ARBA" id="ARBA00022729"/>
    </source>
</evidence>
<dbReference type="InterPro" id="IPR004843">
    <property type="entry name" value="Calcineurin-like_PHP"/>
</dbReference>
<dbReference type="PANTHER" id="PTHR45867">
    <property type="entry name" value="PURPLE ACID PHOSPHATASE"/>
    <property type="match status" value="1"/>
</dbReference>
<dbReference type="Pfam" id="PF00149">
    <property type="entry name" value="Metallophos"/>
    <property type="match status" value="1"/>
</dbReference>
<dbReference type="InterPro" id="IPR008963">
    <property type="entry name" value="Purple_acid_Pase-like_N"/>
</dbReference>
<dbReference type="GO" id="GO:0046872">
    <property type="term" value="F:metal ion binding"/>
    <property type="evidence" value="ECO:0007669"/>
    <property type="project" value="InterPro"/>
</dbReference>
<dbReference type="Gene3D" id="3.60.21.10">
    <property type="match status" value="1"/>
</dbReference>
<dbReference type="Gene3D" id="2.60.40.380">
    <property type="entry name" value="Purple acid phosphatase-like, N-terminal"/>
    <property type="match status" value="1"/>
</dbReference>
<gene>
    <name evidence="4" type="ORF">P3F81_00340</name>
</gene>
<dbReference type="Pfam" id="PF16656">
    <property type="entry name" value="Pur_ac_phosph_N"/>
    <property type="match status" value="1"/>
</dbReference>
<proteinExistence type="predicted"/>
<dbReference type="SUPFAM" id="SSF49363">
    <property type="entry name" value="Purple acid phosphatase, N-terminal domain"/>
    <property type="match status" value="1"/>
</dbReference>
<protein>
    <submittedName>
        <fullName evidence="4">Metallophosphoesterase family protein</fullName>
    </submittedName>
</protein>
<dbReference type="AlphaFoldDB" id="A0A9Y2ESV7"/>
<dbReference type="InterPro" id="IPR029052">
    <property type="entry name" value="Metallo-depent_PP-like"/>
</dbReference>
<evidence type="ECO:0000313" key="4">
    <source>
        <dbReference type="EMBL" id="WIW70816.1"/>
    </source>
</evidence>